<dbReference type="PROSITE" id="PS00792">
    <property type="entry name" value="DHPS_1"/>
    <property type="match status" value="1"/>
</dbReference>
<dbReference type="GO" id="GO:0004156">
    <property type="term" value="F:dihydropteroate synthase activity"/>
    <property type="evidence" value="ECO:0007669"/>
    <property type="project" value="UniProtKB-EC"/>
</dbReference>
<dbReference type="PANTHER" id="PTHR20941">
    <property type="entry name" value="FOLATE SYNTHESIS PROTEINS"/>
    <property type="match status" value="1"/>
</dbReference>
<evidence type="ECO:0000313" key="14">
    <source>
        <dbReference type="EMBL" id="MBM6753918.1"/>
    </source>
</evidence>
<dbReference type="EC" id="2.5.1.15" evidence="5"/>
<comment type="catalytic activity">
    <reaction evidence="1">
        <text>(7,8-dihydropterin-6-yl)methyl diphosphate + 4-aminobenzoate = 7,8-dihydropteroate + diphosphate</text>
        <dbReference type="Rhea" id="RHEA:19949"/>
        <dbReference type="ChEBI" id="CHEBI:17836"/>
        <dbReference type="ChEBI" id="CHEBI:17839"/>
        <dbReference type="ChEBI" id="CHEBI:33019"/>
        <dbReference type="ChEBI" id="CHEBI:72950"/>
        <dbReference type="EC" id="2.5.1.15"/>
    </reaction>
</comment>
<feature type="transmembrane region" description="Helical" evidence="12">
    <location>
        <begin position="50"/>
        <end position="71"/>
    </location>
</feature>
<keyword evidence="9" id="KW-0460">Magnesium</keyword>
<feature type="domain" description="Pterin-binding" evidence="13">
    <location>
        <begin position="116"/>
        <end position="366"/>
    </location>
</feature>
<keyword evidence="12" id="KW-0812">Transmembrane</keyword>
<organism evidence="14 15">
    <name type="scientific">Limosilactobacillus alvi</name>
    <dbReference type="NCBI Taxonomy" id="990412"/>
    <lineage>
        <taxon>Bacteria</taxon>
        <taxon>Bacillati</taxon>
        <taxon>Bacillota</taxon>
        <taxon>Bacilli</taxon>
        <taxon>Lactobacillales</taxon>
        <taxon>Lactobacillaceae</taxon>
        <taxon>Limosilactobacillus</taxon>
    </lineage>
</organism>
<gene>
    <name evidence="14" type="primary">folP</name>
    <name evidence="14" type="ORF">H5993_03970</name>
</gene>
<evidence type="ECO:0000256" key="2">
    <source>
        <dbReference type="ARBA" id="ARBA00001946"/>
    </source>
</evidence>
<evidence type="ECO:0000259" key="13">
    <source>
        <dbReference type="PROSITE" id="PS50972"/>
    </source>
</evidence>
<evidence type="ECO:0000256" key="5">
    <source>
        <dbReference type="ARBA" id="ARBA00012458"/>
    </source>
</evidence>
<dbReference type="PROSITE" id="PS50972">
    <property type="entry name" value="PTERIN_BINDING"/>
    <property type="match status" value="1"/>
</dbReference>
<evidence type="ECO:0000256" key="3">
    <source>
        <dbReference type="ARBA" id="ARBA00004763"/>
    </source>
</evidence>
<dbReference type="InterPro" id="IPR011005">
    <property type="entry name" value="Dihydropteroate_synth-like_sf"/>
</dbReference>
<keyword evidence="8" id="KW-0479">Metal-binding</keyword>
<sequence>MYLKKWNFNQSSEPTTQILANLVNKQGWLPLLWSEMGNRKKQVRLLLSQFDLAIVELAGGAFGFVLPISAWPTFTQRVRKQFADDQQILADLANLEVTIAVYWQAGRFRFNLTKHPLIYGILNITPDSFYDGGRFNSHSAMVKQIEKMVAAGADIIEPGGQTTKPGHFVEVTPEEEWQRIAPAIELIQDRYPQVAIAVDTYKLPVMERALAAGVDIINDVNGFETAEKRQLLAKYSKVGLVTMHSSRGHEYENLTNGMKKFFKANLAELIAAGIDRERICLDQGIGYAKVADGYQDFAMMNNLAELNEFHRPIMVAISRKGFGQKLFGLPKEKRLGVTLIAETAMFLAGGRVLRVHDVEETQQLVKLIETIKSSYWTLPGHYEEKN</sequence>
<dbReference type="RefSeq" id="WP_204776312.1">
    <property type="nucleotide sequence ID" value="NZ_JACJJQ010000013.1"/>
</dbReference>
<reference evidence="14 15" key="1">
    <citation type="journal article" date="2021" name="Sci. Rep.">
        <title>The distribution of antibiotic resistance genes in chicken gut microbiota commensals.</title>
        <authorList>
            <person name="Juricova H."/>
            <person name="Matiasovicova J."/>
            <person name="Kubasova T."/>
            <person name="Cejkova D."/>
            <person name="Rychlik I."/>
        </authorList>
    </citation>
    <scope>NUCLEOTIDE SEQUENCE [LARGE SCALE GENOMIC DNA]</scope>
    <source>
        <strain evidence="14 15">An810</strain>
    </source>
</reference>
<evidence type="ECO:0000256" key="11">
    <source>
        <dbReference type="ARBA" id="ARBA00030193"/>
    </source>
</evidence>
<evidence type="ECO:0000256" key="4">
    <source>
        <dbReference type="ARBA" id="ARBA00009503"/>
    </source>
</evidence>
<keyword evidence="12" id="KW-0472">Membrane</keyword>
<dbReference type="NCBIfam" id="TIGR01496">
    <property type="entry name" value="DHPS"/>
    <property type="match status" value="1"/>
</dbReference>
<protein>
    <recommendedName>
        <fullName evidence="6">Dihydropteroate synthase</fullName>
        <ecNumber evidence="5">2.5.1.15</ecNumber>
    </recommendedName>
    <alternativeName>
        <fullName evidence="11">Dihydropteroate pyrophosphorylase</fullName>
    </alternativeName>
</protein>
<comment type="cofactor">
    <cofactor evidence="2">
        <name>Mg(2+)</name>
        <dbReference type="ChEBI" id="CHEBI:18420"/>
    </cofactor>
</comment>
<evidence type="ECO:0000256" key="10">
    <source>
        <dbReference type="ARBA" id="ARBA00022909"/>
    </source>
</evidence>
<dbReference type="InterPro" id="IPR000489">
    <property type="entry name" value="Pterin-binding_dom"/>
</dbReference>
<dbReference type="InterPro" id="IPR045031">
    <property type="entry name" value="DHP_synth-like"/>
</dbReference>
<dbReference type="Pfam" id="PF00809">
    <property type="entry name" value="Pterin_bind"/>
    <property type="match status" value="1"/>
</dbReference>
<evidence type="ECO:0000313" key="15">
    <source>
        <dbReference type="Proteomes" id="UP000776629"/>
    </source>
</evidence>
<dbReference type="PANTHER" id="PTHR20941:SF1">
    <property type="entry name" value="FOLIC ACID SYNTHESIS PROTEIN FOL1"/>
    <property type="match status" value="1"/>
</dbReference>
<keyword evidence="12" id="KW-1133">Transmembrane helix</keyword>
<evidence type="ECO:0000256" key="12">
    <source>
        <dbReference type="SAM" id="Phobius"/>
    </source>
</evidence>
<evidence type="ECO:0000256" key="1">
    <source>
        <dbReference type="ARBA" id="ARBA00000012"/>
    </source>
</evidence>
<dbReference type="Proteomes" id="UP000776629">
    <property type="component" value="Unassembled WGS sequence"/>
</dbReference>
<evidence type="ECO:0000256" key="8">
    <source>
        <dbReference type="ARBA" id="ARBA00022723"/>
    </source>
</evidence>
<comment type="similarity">
    <text evidence="4">Belongs to the DHPS family.</text>
</comment>
<dbReference type="EMBL" id="JACJJQ010000013">
    <property type="protein sequence ID" value="MBM6753918.1"/>
    <property type="molecule type" value="Genomic_DNA"/>
</dbReference>
<proteinExistence type="inferred from homology"/>
<keyword evidence="10" id="KW-0289">Folate biosynthesis</keyword>
<comment type="caution">
    <text evidence="14">The sequence shown here is derived from an EMBL/GenBank/DDBJ whole genome shotgun (WGS) entry which is preliminary data.</text>
</comment>
<dbReference type="Gene3D" id="3.20.20.20">
    <property type="entry name" value="Dihydropteroate synthase-like"/>
    <property type="match status" value="1"/>
</dbReference>
<evidence type="ECO:0000256" key="9">
    <source>
        <dbReference type="ARBA" id="ARBA00022842"/>
    </source>
</evidence>
<evidence type="ECO:0000256" key="7">
    <source>
        <dbReference type="ARBA" id="ARBA00022679"/>
    </source>
</evidence>
<keyword evidence="7 14" id="KW-0808">Transferase</keyword>
<name>A0ABS2ENB7_9LACO</name>
<dbReference type="InterPro" id="IPR006390">
    <property type="entry name" value="DHP_synth_dom"/>
</dbReference>
<dbReference type="SUPFAM" id="SSF51717">
    <property type="entry name" value="Dihydropteroate synthetase-like"/>
    <property type="match status" value="1"/>
</dbReference>
<evidence type="ECO:0000256" key="6">
    <source>
        <dbReference type="ARBA" id="ARBA00016919"/>
    </source>
</evidence>
<accession>A0ABS2ENB7</accession>
<comment type="pathway">
    <text evidence="3">Cofactor biosynthesis; tetrahydrofolate biosynthesis; 7,8-dihydrofolate from 2-amino-4-hydroxy-6-hydroxymethyl-7,8-dihydropteridine diphosphate and 4-aminobenzoate: step 1/2.</text>
</comment>
<keyword evidence="15" id="KW-1185">Reference proteome</keyword>